<comment type="similarity">
    <text evidence="1 2">Belongs to the SF3B5 family.</text>
</comment>
<name>A0ABR1KYW2_9PEZI</name>
<dbReference type="EMBL" id="JBBPHU010000001">
    <property type="protein sequence ID" value="KAK7524043.1"/>
    <property type="molecule type" value="Genomic_DNA"/>
</dbReference>
<gene>
    <name evidence="3" type="ORF">IWZ03DRAFT_366191</name>
</gene>
<proteinExistence type="inferred from homology"/>
<dbReference type="Pfam" id="PF07189">
    <property type="entry name" value="SF3b10"/>
    <property type="match status" value="1"/>
</dbReference>
<evidence type="ECO:0000313" key="3">
    <source>
        <dbReference type="EMBL" id="KAK7524043.1"/>
    </source>
</evidence>
<organism evidence="3 4">
    <name type="scientific">Phyllosticta citriasiana</name>
    <dbReference type="NCBI Taxonomy" id="595635"/>
    <lineage>
        <taxon>Eukaryota</taxon>
        <taxon>Fungi</taxon>
        <taxon>Dikarya</taxon>
        <taxon>Ascomycota</taxon>
        <taxon>Pezizomycotina</taxon>
        <taxon>Dothideomycetes</taxon>
        <taxon>Dothideomycetes incertae sedis</taxon>
        <taxon>Botryosphaeriales</taxon>
        <taxon>Phyllostictaceae</taxon>
        <taxon>Phyllosticta</taxon>
    </lineage>
</organism>
<dbReference type="PANTHER" id="PTHR20978:SF0">
    <property type="entry name" value="SPLICING FACTOR 3B SUBUNIT 5"/>
    <property type="match status" value="1"/>
</dbReference>
<reference evidence="3 4" key="1">
    <citation type="submission" date="2024-04" db="EMBL/GenBank/DDBJ databases">
        <title>Phyllosticta paracitricarpa is synonymous to the EU quarantine fungus P. citricarpa based on phylogenomic analyses.</title>
        <authorList>
            <consortium name="Lawrence Berkeley National Laboratory"/>
            <person name="Van Ingen-Buijs V.A."/>
            <person name="Van Westerhoven A.C."/>
            <person name="Haridas S."/>
            <person name="Skiadas P."/>
            <person name="Martin F."/>
            <person name="Groenewald J.Z."/>
            <person name="Crous P.W."/>
            <person name="Seidl M.F."/>
        </authorList>
    </citation>
    <scope>NUCLEOTIDE SEQUENCE [LARGE SCALE GENOMIC DNA]</scope>
    <source>
        <strain evidence="3 4">CBS 123371</strain>
    </source>
</reference>
<sequence>MADKLRTQQQLEALQNRYVGTGHADTTAHEFKVNGMRDYYSSMAGHPALLSYTALGMGEPREKVRLQMIHKMIQPAGKAPPVQD</sequence>
<evidence type="ECO:0000256" key="2">
    <source>
        <dbReference type="PIRNR" id="PIRNR037010"/>
    </source>
</evidence>
<dbReference type="InterPro" id="IPR009846">
    <property type="entry name" value="SF3b5/RDS3-10"/>
</dbReference>
<evidence type="ECO:0000313" key="4">
    <source>
        <dbReference type="Proteomes" id="UP001363622"/>
    </source>
</evidence>
<dbReference type="InterPro" id="IPR017089">
    <property type="entry name" value="Splicing_factor_3B_subunit_5"/>
</dbReference>
<evidence type="ECO:0000256" key="1">
    <source>
        <dbReference type="ARBA" id="ARBA00009568"/>
    </source>
</evidence>
<dbReference type="PIRSF" id="PIRSF037010">
    <property type="entry name" value="Splicing_factor_3B_subunit_5"/>
    <property type="match status" value="1"/>
</dbReference>
<dbReference type="PANTHER" id="PTHR20978">
    <property type="entry name" value="SPLICING FACTOR 3B SUBUNIT 5"/>
    <property type="match status" value="1"/>
</dbReference>
<keyword evidence="4" id="KW-1185">Reference proteome</keyword>
<protein>
    <recommendedName>
        <fullName evidence="2">Splicing factor subunit</fullName>
    </recommendedName>
</protein>
<dbReference type="Proteomes" id="UP001363622">
    <property type="component" value="Unassembled WGS sequence"/>
</dbReference>
<comment type="caution">
    <text evidence="3">The sequence shown here is derived from an EMBL/GenBank/DDBJ whole genome shotgun (WGS) entry which is preliminary data.</text>
</comment>
<accession>A0ABR1KYW2</accession>